<keyword evidence="6" id="KW-1185">Reference proteome</keyword>
<evidence type="ECO:0000259" key="4">
    <source>
        <dbReference type="PROSITE" id="PS50943"/>
    </source>
</evidence>
<dbReference type="PANTHER" id="PTHR36511">
    <property type="entry name" value="MERR FAMILY BACTERIAL REGULATORY PROTEIN"/>
    <property type="match status" value="1"/>
</dbReference>
<accession>A0A7K3NKY0</accession>
<dbReference type="Gene3D" id="1.10.260.40">
    <property type="entry name" value="lambda repressor-like DNA-binding domains"/>
    <property type="match status" value="1"/>
</dbReference>
<comment type="caution">
    <text evidence="5">The sequence shown here is derived from an EMBL/GenBank/DDBJ whole genome shotgun (WGS) entry which is preliminary data.</text>
</comment>
<reference evidence="5 6" key="1">
    <citation type="submission" date="2020-02" db="EMBL/GenBank/DDBJ databases">
        <title>Comparative genomics of sulfur disproportionating microorganisms.</title>
        <authorList>
            <person name="Ward L.M."/>
            <person name="Bertran E."/>
            <person name="Johnston D.T."/>
        </authorList>
    </citation>
    <scope>NUCLEOTIDE SEQUENCE [LARGE SCALE GENOMIC DNA]</scope>
    <source>
        <strain evidence="5 6">DSM 3696</strain>
    </source>
</reference>
<dbReference type="SUPFAM" id="SSF47413">
    <property type="entry name" value="lambda repressor-like DNA-binding domains"/>
    <property type="match status" value="1"/>
</dbReference>
<sequence length="97" mass="10848">MGNGSRIIQGAKEALAIASGEMDLSEYAIHVPETVDVKGIREKLHMTQADFARTFGFKLATLRHWEQKSRIPEGPARAYLMVIDREPNTVRRVLAGQ</sequence>
<keyword evidence="2" id="KW-0238">DNA-binding</keyword>
<feature type="domain" description="HTH cro/C1-type" evidence="4">
    <location>
        <begin position="37"/>
        <end position="72"/>
    </location>
</feature>
<proteinExistence type="predicted"/>
<evidence type="ECO:0000256" key="2">
    <source>
        <dbReference type="ARBA" id="ARBA00023125"/>
    </source>
</evidence>
<evidence type="ECO:0000313" key="5">
    <source>
        <dbReference type="EMBL" id="NDY55859.1"/>
    </source>
</evidence>
<dbReference type="InterPro" id="IPR001387">
    <property type="entry name" value="Cro/C1-type_HTH"/>
</dbReference>
<dbReference type="GO" id="GO:0003677">
    <property type="term" value="F:DNA binding"/>
    <property type="evidence" value="ECO:0007669"/>
    <property type="project" value="UniProtKB-KW"/>
</dbReference>
<organism evidence="5 6">
    <name type="scientific">Desulfolutivibrio sulfodismutans</name>
    <dbReference type="NCBI Taxonomy" id="63561"/>
    <lineage>
        <taxon>Bacteria</taxon>
        <taxon>Pseudomonadati</taxon>
        <taxon>Thermodesulfobacteriota</taxon>
        <taxon>Desulfovibrionia</taxon>
        <taxon>Desulfovibrionales</taxon>
        <taxon>Desulfovibrionaceae</taxon>
        <taxon>Desulfolutivibrio</taxon>
    </lineage>
</organism>
<dbReference type="RefSeq" id="WP_163300913.1">
    <property type="nucleotide sequence ID" value="NZ_JAAGRQ010000010.1"/>
</dbReference>
<gene>
    <name evidence="5" type="ORF">G3N56_03770</name>
</gene>
<dbReference type="InterPro" id="IPR010982">
    <property type="entry name" value="Lambda_DNA-bd_dom_sf"/>
</dbReference>
<dbReference type="AlphaFoldDB" id="A0A7K3NKY0"/>
<keyword evidence="3" id="KW-0804">Transcription</keyword>
<dbReference type="InterPro" id="IPR052359">
    <property type="entry name" value="HTH-type_reg/antitoxin"/>
</dbReference>
<keyword evidence="1" id="KW-0805">Transcription regulation</keyword>
<evidence type="ECO:0000256" key="3">
    <source>
        <dbReference type="ARBA" id="ARBA00023163"/>
    </source>
</evidence>
<dbReference type="CDD" id="cd00093">
    <property type="entry name" value="HTH_XRE"/>
    <property type="match status" value="1"/>
</dbReference>
<dbReference type="Proteomes" id="UP000469724">
    <property type="component" value="Unassembled WGS sequence"/>
</dbReference>
<name>A0A7K3NKY0_9BACT</name>
<evidence type="ECO:0000256" key="1">
    <source>
        <dbReference type="ARBA" id="ARBA00023015"/>
    </source>
</evidence>
<evidence type="ECO:0000313" key="6">
    <source>
        <dbReference type="Proteomes" id="UP000469724"/>
    </source>
</evidence>
<dbReference type="PROSITE" id="PS50943">
    <property type="entry name" value="HTH_CROC1"/>
    <property type="match status" value="1"/>
</dbReference>
<dbReference type="PANTHER" id="PTHR36511:SF4">
    <property type="entry name" value="ANTITOXIN MQSA"/>
    <property type="match status" value="1"/>
</dbReference>
<protein>
    <submittedName>
        <fullName evidence="5">Transcriptional regulator</fullName>
    </submittedName>
</protein>
<dbReference type="EMBL" id="JAAGRQ010000010">
    <property type="protein sequence ID" value="NDY55859.1"/>
    <property type="molecule type" value="Genomic_DNA"/>
</dbReference>